<dbReference type="RefSeq" id="WP_135281371.1">
    <property type="nucleotide sequence ID" value="NZ_SRIO01000005.1"/>
</dbReference>
<accession>A0A4Z0FAW1</accession>
<dbReference type="InterPro" id="IPR036188">
    <property type="entry name" value="FAD/NAD-bd_sf"/>
</dbReference>
<keyword evidence="6" id="KW-0560">Oxidoreductase</keyword>
<comment type="similarity">
    <text evidence="1">Belongs to the NADH dehydrogenase family.</text>
</comment>
<keyword evidence="13" id="KW-1185">Reference proteome</keyword>
<dbReference type="EC" id="1.6.5.9" evidence="2"/>
<evidence type="ECO:0000313" key="12">
    <source>
        <dbReference type="EMBL" id="TFZ83071.1"/>
    </source>
</evidence>
<dbReference type="OrthoDB" id="9781621at2"/>
<evidence type="ECO:0000256" key="4">
    <source>
        <dbReference type="ARBA" id="ARBA00022827"/>
    </source>
</evidence>
<dbReference type="Proteomes" id="UP000297890">
    <property type="component" value="Unassembled WGS sequence"/>
</dbReference>
<dbReference type="EMBL" id="SRIO01000005">
    <property type="protein sequence ID" value="TFZ83071.1"/>
    <property type="molecule type" value="Genomic_DNA"/>
</dbReference>
<evidence type="ECO:0000256" key="6">
    <source>
        <dbReference type="ARBA" id="ARBA00023002"/>
    </source>
</evidence>
<evidence type="ECO:0000259" key="10">
    <source>
        <dbReference type="Pfam" id="PF07992"/>
    </source>
</evidence>
<comment type="catalytic activity">
    <reaction evidence="8">
        <text>a quinone + NADH + H(+) = a quinol + NAD(+)</text>
        <dbReference type="Rhea" id="RHEA:46160"/>
        <dbReference type="ChEBI" id="CHEBI:15378"/>
        <dbReference type="ChEBI" id="CHEBI:24646"/>
        <dbReference type="ChEBI" id="CHEBI:57540"/>
        <dbReference type="ChEBI" id="CHEBI:57945"/>
        <dbReference type="ChEBI" id="CHEBI:132124"/>
        <dbReference type="EC" id="1.6.5.9"/>
    </reaction>
</comment>
<proteinExistence type="inferred from homology"/>
<dbReference type="InterPro" id="IPR045024">
    <property type="entry name" value="NDH-2"/>
</dbReference>
<organism evidence="12 13">
    <name type="scientific">Candidatus Macondimonas diazotrophica</name>
    <dbReference type="NCBI Taxonomy" id="2305248"/>
    <lineage>
        <taxon>Bacteria</taxon>
        <taxon>Pseudomonadati</taxon>
        <taxon>Pseudomonadota</taxon>
        <taxon>Gammaproteobacteria</taxon>
        <taxon>Chromatiales</taxon>
        <taxon>Ectothiorhodospiraceae</taxon>
        <taxon>Candidatus Macondimonas</taxon>
    </lineage>
</organism>
<dbReference type="InterPro" id="IPR023753">
    <property type="entry name" value="FAD/NAD-binding_dom"/>
</dbReference>
<dbReference type="PANTHER" id="PTHR43706">
    <property type="entry name" value="NADH DEHYDROGENASE"/>
    <property type="match status" value="1"/>
</dbReference>
<keyword evidence="9" id="KW-0472">Membrane</keyword>
<keyword evidence="4" id="KW-0274">FAD</keyword>
<dbReference type="Gene3D" id="3.50.50.100">
    <property type="match status" value="1"/>
</dbReference>
<evidence type="ECO:0000256" key="9">
    <source>
        <dbReference type="SAM" id="Phobius"/>
    </source>
</evidence>
<feature type="transmembrane region" description="Helical" evidence="9">
    <location>
        <begin position="388"/>
        <end position="409"/>
    </location>
</feature>
<protein>
    <recommendedName>
        <fullName evidence="2">NADH:ubiquinone reductase (non-electrogenic)</fullName>
        <ecNumber evidence="2">1.6.5.9</ecNumber>
    </recommendedName>
</protein>
<dbReference type="Pfam" id="PF07992">
    <property type="entry name" value="Pyr_redox_2"/>
    <property type="match status" value="1"/>
</dbReference>
<keyword evidence="5" id="KW-0809">Transit peptide</keyword>
<keyword evidence="9" id="KW-1133">Transmembrane helix</keyword>
<dbReference type="PRINTS" id="PR00368">
    <property type="entry name" value="FADPNR"/>
</dbReference>
<dbReference type="Pfam" id="PF22366">
    <property type="entry name" value="NDH2_C"/>
    <property type="match status" value="1"/>
</dbReference>
<evidence type="ECO:0000256" key="1">
    <source>
        <dbReference type="ARBA" id="ARBA00005272"/>
    </source>
</evidence>
<feature type="domain" description="External alternative NADH-ubiquinone oxidoreductase-like C-terminal" evidence="11">
    <location>
        <begin position="364"/>
        <end position="420"/>
    </location>
</feature>
<gene>
    <name evidence="12" type="ORF">E4680_05410</name>
</gene>
<sequence>MASTESSSPSPQHVVIVGAGFGGLYAAKSLSKDRSFRVTVIDKRNYHLFQPLLYQVATGKLAPSDIATPIRHVLRRRPNVRVVQAAAIDLDPAARQVILNGGIRIGYDILIAATGVKHSYFGNDAWREDAPGLKTIEHALEMRQRIFSAFEAAELSEDPVEQARLTTFVVVGAGPTGVELAGAIGELAQHTLKDEFHHIDTRRSRIILAEGAAQVLPSYPADLARAAQNSLKKLGVEVMTRTLVTHIDETGVRLKDADGREETVEAATVLWAAGVRASRFGQALANRVACTLDRAGKVQVNADLSLPAHPEIFVIGDLAHYAPDGATPLPGVAPAAMQAGDYVARLLKARRRGRSLPSFRYRNQGSMAVIGRHAAVGDLRFLHVRGVFAWYLWVLVHMMGLIEFGNRLVVMTRWAWNYLTRNSGSRLITSVPEARTDHADRAHRSGN</sequence>
<keyword evidence="3" id="KW-0285">Flavoprotein</keyword>
<evidence type="ECO:0000256" key="8">
    <source>
        <dbReference type="ARBA" id="ARBA00047599"/>
    </source>
</evidence>
<evidence type="ECO:0000256" key="3">
    <source>
        <dbReference type="ARBA" id="ARBA00022630"/>
    </source>
</evidence>
<dbReference type="SUPFAM" id="SSF51905">
    <property type="entry name" value="FAD/NAD(P)-binding domain"/>
    <property type="match status" value="1"/>
</dbReference>
<evidence type="ECO:0000256" key="7">
    <source>
        <dbReference type="ARBA" id="ARBA00023027"/>
    </source>
</evidence>
<evidence type="ECO:0000313" key="13">
    <source>
        <dbReference type="Proteomes" id="UP000297890"/>
    </source>
</evidence>
<dbReference type="GO" id="GO:0050136">
    <property type="term" value="F:NADH dehydrogenase (quinone) (non-electrogenic) activity"/>
    <property type="evidence" value="ECO:0007669"/>
    <property type="project" value="UniProtKB-EC"/>
</dbReference>
<keyword evidence="7" id="KW-0520">NAD</keyword>
<name>A0A4Z0FAW1_9GAMM</name>
<dbReference type="PRINTS" id="PR00411">
    <property type="entry name" value="PNDRDTASEI"/>
</dbReference>
<keyword evidence="9" id="KW-0812">Transmembrane</keyword>
<feature type="domain" description="FAD/NAD(P)-binding" evidence="10">
    <location>
        <begin position="13"/>
        <end position="340"/>
    </location>
</feature>
<evidence type="ECO:0000256" key="2">
    <source>
        <dbReference type="ARBA" id="ARBA00012637"/>
    </source>
</evidence>
<dbReference type="PANTHER" id="PTHR43706:SF47">
    <property type="entry name" value="EXTERNAL NADH-UBIQUINONE OXIDOREDUCTASE 1, MITOCHONDRIAL-RELATED"/>
    <property type="match status" value="1"/>
</dbReference>
<reference evidence="12 13" key="1">
    <citation type="journal article" date="2019" name="ISME J.">
        <title>Candidatus Macondimonas diazotrophica, a novel gammaproteobacterial genus dominating crude-oil-contaminated coastal sediments.</title>
        <authorList>
            <person name="Karthikeyan S."/>
            <person name="Konstantinidis K."/>
        </authorList>
    </citation>
    <scope>NUCLEOTIDE SEQUENCE [LARGE SCALE GENOMIC DNA]</scope>
    <source>
        <strain evidence="12 13">KTK01</strain>
    </source>
</reference>
<dbReference type="AlphaFoldDB" id="A0A4Z0FAW1"/>
<comment type="caution">
    <text evidence="12">The sequence shown here is derived from an EMBL/GenBank/DDBJ whole genome shotgun (WGS) entry which is preliminary data.</text>
</comment>
<evidence type="ECO:0000259" key="11">
    <source>
        <dbReference type="Pfam" id="PF22366"/>
    </source>
</evidence>
<dbReference type="InterPro" id="IPR054585">
    <property type="entry name" value="NDH2-like_C"/>
</dbReference>
<evidence type="ECO:0000256" key="5">
    <source>
        <dbReference type="ARBA" id="ARBA00022946"/>
    </source>
</evidence>